<organism evidence="3 4">
    <name type="scientific">Deminuibacter soli</name>
    <dbReference type="NCBI Taxonomy" id="2291815"/>
    <lineage>
        <taxon>Bacteria</taxon>
        <taxon>Pseudomonadati</taxon>
        <taxon>Bacteroidota</taxon>
        <taxon>Chitinophagia</taxon>
        <taxon>Chitinophagales</taxon>
        <taxon>Chitinophagaceae</taxon>
        <taxon>Deminuibacter</taxon>
    </lineage>
</organism>
<keyword evidence="4" id="KW-1185">Reference proteome</keyword>
<keyword evidence="3" id="KW-0255">Endonuclease</keyword>
<reference evidence="3 4" key="1">
    <citation type="submission" date="2018-08" db="EMBL/GenBank/DDBJ databases">
        <title>Chitinophagaceae sp. K23C18032701, a novel bacterium isolated from forest soil.</title>
        <authorList>
            <person name="Wang C."/>
        </authorList>
    </citation>
    <scope>NUCLEOTIDE SEQUENCE [LARGE SCALE GENOMIC DNA]</scope>
    <source>
        <strain evidence="3 4">K23C18032701</strain>
    </source>
</reference>
<comment type="caution">
    <text evidence="3">The sequence shown here is derived from an EMBL/GenBank/DDBJ whole genome shotgun (WGS) entry which is preliminary data.</text>
</comment>
<dbReference type="AlphaFoldDB" id="A0A3E1NGR0"/>
<evidence type="ECO:0000256" key="1">
    <source>
        <dbReference type="SAM" id="Coils"/>
    </source>
</evidence>
<accession>A0A3E1NGR0</accession>
<dbReference type="RefSeq" id="WP_116848447.1">
    <property type="nucleotide sequence ID" value="NZ_QTJU01000006.1"/>
</dbReference>
<dbReference type="Proteomes" id="UP000261284">
    <property type="component" value="Unassembled WGS sequence"/>
</dbReference>
<protein>
    <submittedName>
        <fullName evidence="3">HNH endonuclease</fullName>
    </submittedName>
</protein>
<dbReference type="PANTHER" id="PTHR35149">
    <property type="entry name" value="SLL5132 PROTEIN"/>
    <property type="match status" value="1"/>
</dbReference>
<proteinExistence type="predicted"/>
<feature type="domain" description="GmrSD restriction endonucleases C-terminal" evidence="2">
    <location>
        <begin position="257"/>
        <end position="370"/>
    </location>
</feature>
<sequence>MDVLVFNVENQAQAVKMFSIINDRGLPLRILDKTKSILMLYSTLHLKEKLNNAINARFEKIFDAYDDLLVWKDNLGILGRIDENTVFTQHYYSARKLFPQTWNNRDGADTIFNNLKNRCEELKDNQERLEEFISEYIDDFEKFAVGYSDLIKAVKTKESYHKLFRYLEFTATLYPLIIRLYIQNKLDELLNVLEAVEVRVYKLRGTNPIADIYWLSSYVAEKSPSVDEIKNHLVNFSEKFVNDHVLATYLDGALYSNGAVKYILFEYSRANFDIEMYKKFQVEHIFSKDPNFSTSSYGFSEDYEYEKNRIGNLCLLEQDLNSGIGNLPPINKVSSYLDSIVAETRYLAGEIQKGGFSKENVDSRRREIINFCISRFKLTPQIS</sequence>
<dbReference type="OrthoDB" id="9798761at2"/>
<dbReference type="PANTHER" id="PTHR35149:SF1">
    <property type="entry name" value="DUF5655 DOMAIN-CONTAINING PROTEIN"/>
    <property type="match status" value="1"/>
</dbReference>
<keyword evidence="3" id="KW-0378">Hydrolase</keyword>
<dbReference type="InterPro" id="IPR011089">
    <property type="entry name" value="GmrSD_C"/>
</dbReference>
<evidence type="ECO:0000259" key="2">
    <source>
        <dbReference type="Pfam" id="PF07510"/>
    </source>
</evidence>
<name>A0A3E1NGR0_9BACT</name>
<dbReference type="EMBL" id="QTJU01000006">
    <property type="protein sequence ID" value="RFM27143.1"/>
    <property type="molecule type" value="Genomic_DNA"/>
</dbReference>
<gene>
    <name evidence="3" type="ORF">DXN05_16925</name>
</gene>
<feature type="coiled-coil region" evidence="1">
    <location>
        <begin position="105"/>
        <end position="139"/>
    </location>
</feature>
<keyword evidence="1" id="KW-0175">Coiled coil</keyword>
<evidence type="ECO:0000313" key="4">
    <source>
        <dbReference type="Proteomes" id="UP000261284"/>
    </source>
</evidence>
<dbReference type="GO" id="GO:0004519">
    <property type="term" value="F:endonuclease activity"/>
    <property type="evidence" value="ECO:0007669"/>
    <property type="project" value="UniProtKB-KW"/>
</dbReference>
<evidence type="ECO:0000313" key="3">
    <source>
        <dbReference type="EMBL" id="RFM27143.1"/>
    </source>
</evidence>
<dbReference type="Pfam" id="PF07510">
    <property type="entry name" value="GmrSD_C"/>
    <property type="match status" value="1"/>
</dbReference>
<keyword evidence="3" id="KW-0540">Nuclease</keyword>